<name>A0ABY9PCE7_9GAMM</name>
<dbReference type="PANTHER" id="PTHR42837:SF2">
    <property type="entry name" value="MEMBRANE METALLOPROTEASE ARASP2, CHLOROPLASTIC-RELATED"/>
    <property type="match status" value="1"/>
</dbReference>
<reference evidence="5 6" key="1">
    <citation type="submission" date="2023-08" db="EMBL/GenBank/DDBJ databases">
        <title>The whole genome sequence of Lysobacter yananisis.</title>
        <authorList>
            <person name="Sun H."/>
        </authorList>
    </citation>
    <scope>NUCLEOTIDE SEQUENCE [LARGE SCALE GENOMIC DNA]</scope>
    <source>
        <strain evidence="5 6">SNNU513</strain>
    </source>
</reference>
<dbReference type="PANTHER" id="PTHR42837">
    <property type="entry name" value="REGULATOR OF SIGMA-E PROTEASE RSEP"/>
    <property type="match status" value="1"/>
</dbReference>
<proteinExistence type="predicted"/>
<dbReference type="Pfam" id="PF13180">
    <property type="entry name" value="PDZ_2"/>
    <property type="match status" value="2"/>
</dbReference>
<comment type="cofactor">
    <cofactor evidence="1">
        <name>Zn(2+)</name>
        <dbReference type="ChEBI" id="CHEBI:29105"/>
    </cofactor>
</comment>
<evidence type="ECO:0000256" key="1">
    <source>
        <dbReference type="ARBA" id="ARBA00001947"/>
    </source>
</evidence>
<evidence type="ECO:0000256" key="2">
    <source>
        <dbReference type="SAM" id="MobiDB-lite"/>
    </source>
</evidence>
<dbReference type="SUPFAM" id="SSF50156">
    <property type="entry name" value="PDZ domain-like"/>
    <property type="match status" value="2"/>
</dbReference>
<accession>A0ABY9PCE7</accession>
<dbReference type="Proteomes" id="UP001229313">
    <property type="component" value="Chromosome"/>
</dbReference>
<dbReference type="InterPro" id="IPR001478">
    <property type="entry name" value="PDZ"/>
</dbReference>
<feature type="chain" id="PRO_5047549582" evidence="3">
    <location>
        <begin position="26"/>
        <end position="425"/>
    </location>
</feature>
<feature type="region of interest" description="Disordered" evidence="2">
    <location>
        <begin position="355"/>
        <end position="425"/>
    </location>
</feature>
<organism evidence="5 6">
    <name type="scientific">Lysobacter yananisis</name>
    <dbReference type="NCBI Taxonomy" id="1003114"/>
    <lineage>
        <taxon>Bacteria</taxon>
        <taxon>Pseudomonadati</taxon>
        <taxon>Pseudomonadota</taxon>
        <taxon>Gammaproteobacteria</taxon>
        <taxon>Lysobacterales</taxon>
        <taxon>Lysobacteraceae</taxon>
        <taxon>Lysobacter</taxon>
    </lineage>
</organism>
<sequence>MSFHFLLPAALAAAVAGSLAAPAVAAPTAAAPARTTTYSYVYRYSGDGAPQVLAQLAPEPPRSGAYPRGAMPQPAPFGPVLISDNQRRPQLGVILAPDARSGVSILAVTPGSAAARAGLHSGDRLLAVDGRKIAGADGEARLGNARELLGALKLGQPARILYQRGKQEATLEVEPQAGERVMMFRNADGSRYVLNTEMRSMRIDRDGRAGVGEAGVAVAPGLRTEIYRIGPDLDCAGNDKDKRAACNMPLISEAMRWNGLNLASVDPKLGRYFGAQRGVLVISAPLELKGLEAGDVIQSVDGRAVDTPREAMDALRGKREGAQVEIGYLRDRASAKLKLTVPKAVAWVPPPPPPAPPAPPAPRAPPAAPVPPAPAAPAVAPPAPPAPPPPPPPPPAPPKSKVASAPPAPPAPVQLARGAQSYRVD</sequence>
<dbReference type="RefSeq" id="WP_309152225.1">
    <property type="nucleotide sequence ID" value="NZ_CP133568.1"/>
</dbReference>
<evidence type="ECO:0000259" key="4">
    <source>
        <dbReference type="PROSITE" id="PS50106"/>
    </source>
</evidence>
<evidence type="ECO:0000256" key="3">
    <source>
        <dbReference type="SAM" id="SignalP"/>
    </source>
</evidence>
<keyword evidence="3" id="KW-0732">Signal</keyword>
<keyword evidence="6" id="KW-1185">Reference proteome</keyword>
<protein>
    <submittedName>
        <fullName evidence="5">PDZ domain-containing protein</fullName>
    </submittedName>
</protein>
<dbReference type="PROSITE" id="PS50106">
    <property type="entry name" value="PDZ"/>
    <property type="match status" value="1"/>
</dbReference>
<dbReference type="InterPro" id="IPR036034">
    <property type="entry name" value="PDZ_sf"/>
</dbReference>
<evidence type="ECO:0000313" key="6">
    <source>
        <dbReference type="Proteomes" id="UP001229313"/>
    </source>
</evidence>
<dbReference type="EMBL" id="CP133568">
    <property type="protein sequence ID" value="WMT03522.1"/>
    <property type="molecule type" value="Genomic_DNA"/>
</dbReference>
<feature type="compositionally biased region" description="Pro residues" evidence="2">
    <location>
        <begin position="355"/>
        <end position="398"/>
    </location>
</feature>
<evidence type="ECO:0000313" key="5">
    <source>
        <dbReference type="EMBL" id="WMT03522.1"/>
    </source>
</evidence>
<feature type="signal peptide" evidence="3">
    <location>
        <begin position="1"/>
        <end position="25"/>
    </location>
</feature>
<gene>
    <name evidence="5" type="ORF">RDV84_01325</name>
</gene>
<dbReference type="Gene3D" id="2.30.42.10">
    <property type="match status" value="2"/>
</dbReference>
<feature type="domain" description="PDZ" evidence="4">
    <location>
        <begin position="79"/>
        <end position="135"/>
    </location>
</feature>
<dbReference type="SMART" id="SM00228">
    <property type="entry name" value="PDZ"/>
    <property type="match status" value="2"/>
</dbReference>
<dbReference type="InterPro" id="IPR004387">
    <property type="entry name" value="Pept_M50_Zn"/>
</dbReference>